<dbReference type="HOGENOM" id="CLU_3153799_0_0_5"/>
<gene>
    <name evidence="2" type="ordered locus">KVU_PA0155</name>
</gene>
<keyword evidence="1" id="KW-0472">Membrane</keyword>
<keyword evidence="1" id="KW-1133">Transmembrane helix</keyword>
<protein>
    <submittedName>
        <fullName evidence="2">Uncharacterized protein</fullName>
    </submittedName>
</protein>
<reference evidence="2 3" key="1">
    <citation type="journal article" date="2011" name="J. Bacteriol.">
        <title>Complete genome sequence of the industrial strain Ketogulonicigenium vulgare WSH-001.</title>
        <authorList>
            <person name="Liu L."/>
            <person name="Li Y."/>
            <person name="Zhang J."/>
            <person name="Zhou Z."/>
            <person name="Liu J."/>
            <person name="Li X."/>
            <person name="Zhou J."/>
            <person name="Du G."/>
            <person name="Wang L."/>
            <person name="Chen J."/>
        </authorList>
    </citation>
    <scope>NUCLEOTIDE SEQUENCE [LARGE SCALE GENOMIC DNA]</scope>
    <source>
        <strain evidence="2 3">WSH-001</strain>
        <plasmid evidence="3">pKVU_100</plasmid>
    </source>
</reference>
<evidence type="ECO:0000313" key="3">
    <source>
        <dbReference type="Proteomes" id="UP000000692"/>
    </source>
</evidence>
<name>F9YB22_KETVW</name>
<proteinExistence type="predicted"/>
<evidence type="ECO:0000256" key="1">
    <source>
        <dbReference type="SAM" id="Phobius"/>
    </source>
</evidence>
<keyword evidence="3" id="KW-1185">Reference proteome</keyword>
<geneLocation type="plasmid" evidence="3">
    <name>pKVU_100</name>
</geneLocation>
<feature type="transmembrane region" description="Helical" evidence="1">
    <location>
        <begin position="26"/>
        <end position="42"/>
    </location>
</feature>
<dbReference type="AlphaFoldDB" id="F9YB22"/>
<keyword evidence="1" id="KW-0812">Transmembrane</keyword>
<accession>F9YB22</accession>
<evidence type="ECO:0000313" key="2">
    <source>
        <dbReference type="EMBL" id="AEM42574.1"/>
    </source>
</evidence>
<keyword evidence="2" id="KW-0614">Plasmid</keyword>
<dbReference type="EMBL" id="CP002019">
    <property type="protein sequence ID" value="AEM42574.1"/>
    <property type="molecule type" value="Genomic_DNA"/>
</dbReference>
<dbReference type="Proteomes" id="UP000000692">
    <property type="component" value="Plasmid 1"/>
</dbReference>
<dbReference type="KEGG" id="kvl:KVU_PA0155"/>
<sequence length="48" mass="5343">MMRCGLSAFVVLDVYGRILATSYYAMAVAYSLILVMLSVHRADEINKS</sequence>
<organism evidence="2 3">
    <name type="scientific">Ketogulonicigenium vulgare (strain WSH-001)</name>
    <dbReference type="NCBI Taxonomy" id="759362"/>
    <lineage>
        <taxon>Bacteria</taxon>
        <taxon>Pseudomonadati</taxon>
        <taxon>Pseudomonadota</taxon>
        <taxon>Alphaproteobacteria</taxon>
        <taxon>Rhodobacterales</taxon>
        <taxon>Roseobacteraceae</taxon>
        <taxon>Ketogulonicigenium</taxon>
    </lineage>
</organism>